<dbReference type="InterPro" id="IPR021858">
    <property type="entry name" value="Fun_TF"/>
</dbReference>
<dbReference type="PANTHER" id="PTHR37534">
    <property type="entry name" value="TRANSCRIPTIONAL ACTIVATOR PROTEIN UGA3"/>
    <property type="match status" value="1"/>
</dbReference>
<comment type="caution">
    <text evidence="9">The sequence shown here is derived from an EMBL/GenBank/DDBJ whole genome shotgun (WGS) entry which is preliminary data.</text>
</comment>
<gene>
    <name evidence="9" type="ORF">QBC38DRAFT_452496</name>
</gene>
<accession>A0AAN7BVD2</accession>
<evidence type="ECO:0000256" key="4">
    <source>
        <dbReference type="ARBA" id="ARBA00023125"/>
    </source>
</evidence>
<dbReference type="GO" id="GO:0008270">
    <property type="term" value="F:zinc ion binding"/>
    <property type="evidence" value="ECO:0007669"/>
    <property type="project" value="InterPro"/>
</dbReference>
<keyword evidence="3" id="KW-0805">Transcription regulation</keyword>
<keyword evidence="4" id="KW-0238">DNA-binding</keyword>
<keyword evidence="6" id="KW-0539">Nucleus</keyword>
<keyword evidence="5" id="KW-0804">Transcription</keyword>
<evidence type="ECO:0000256" key="6">
    <source>
        <dbReference type="ARBA" id="ARBA00023242"/>
    </source>
</evidence>
<dbReference type="AlphaFoldDB" id="A0AAN7BVD2"/>
<comment type="subcellular location">
    <subcellularLocation>
        <location evidence="1">Nucleus</location>
    </subcellularLocation>
</comment>
<dbReference type="Proteomes" id="UP001301958">
    <property type="component" value="Unassembled WGS sequence"/>
</dbReference>
<dbReference type="InterPro" id="IPR001138">
    <property type="entry name" value="Zn2Cys6_DnaBD"/>
</dbReference>
<organism evidence="9 10">
    <name type="scientific">Podospora fimiseda</name>
    <dbReference type="NCBI Taxonomy" id="252190"/>
    <lineage>
        <taxon>Eukaryota</taxon>
        <taxon>Fungi</taxon>
        <taxon>Dikarya</taxon>
        <taxon>Ascomycota</taxon>
        <taxon>Pezizomycotina</taxon>
        <taxon>Sordariomycetes</taxon>
        <taxon>Sordariomycetidae</taxon>
        <taxon>Sordariales</taxon>
        <taxon>Podosporaceae</taxon>
        <taxon>Podospora</taxon>
    </lineage>
</organism>
<protein>
    <recommendedName>
        <fullName evidence="8">Zn(2)-C6 fungal-type domain-containing protein</fullName>
    </recommendedName>
</protein>
<reference evidence="9" key="2">
    <citation type="submission" date="2023-05" db="EMBL/GenBank/DDBJ databases">
        <authorList>
            <consortium name="Lawrence Berkeley National Laboratory"/>
            <person name="Steindorff A."/>
            <person name="Hensen N."/>
            <person name="Bonometti L."/>
            <person name="Westerberg I."/>
            <person name="Brannstrom I.O."/>
            <person name="Guillou S."/>
            <person name="Cros-Aarteil S."/>
            <person name="Calhoun S."/>
            <person name="Haridas S."/>
            <person name="Kuo A."/>
            <person name="Mondo S."/>
            <person name="Pangilinan J."/>
            <person name="Riley R."/>
            <person name="Labutti K."/>
            <person name="Andreopoulos B."/>
            <person name="Lipzen A."/>
            <person name="Chen C."/>
            <person name="Yanf M."/>
            <person name="Daum C."/>
            <person name="Ng V."/>
            <person name="Clum A."/>
            <person name="Ohm R."/>
            <person name="Martin F."/>
            <person name="Silar P."/>
            <person name="Natvig D."/>
            <person name="Lalanne C."/>
            <person name="Gautier V."/>
            <person name="Ament-Velasquez S.L."/>
            <person name="Kruys A."/>
            <person name="Hutchinson M.I."/>
            <person name="Powell A.J."/>
            <person name="Barry K."/>
            <person name="Miller A.N."/>
            <person name="Grigoriev I.V."/>
            <person name="Debuchy R."/>
            <person name="Gladieux P."/>
            <person name="Thoren M.H."/>
            <person name="Johannesson H."/>
        </authorList>
    </citation>
    <scope>NUCLEOTIDE SEQUENCE</scope>
    <source>
        <strain evidence="9">CBS 990.96</strain>
    </source>
</reference>
<dbReference type="GO" id="GO:0000981">
    <property type="term" value="F:DNA-binding transcription factor activity, RNA polymerase II-specific"/>
    <property type="evidence" value="ECO:0007669"/>
    <property type="project" value="InterPro"/>
</dbReference>
<dbReference type="EMBL" id="MU865300">
    <property type="protein sequence ID" value="KAK4230309.1"/>
    <property type="molecule type" value="Genomic_DNA"/>
</dbReference>
<sequence length="558" mass="62377">MTSPATPASGSPGSPDGIPGFDPAASAASSPPPTQPQTAKFGCINCREQHLKCDRITPKCGTCSRSNRECRPTGLKIRLNGDVSTNGKLNFAANQKWVKTPKRLVFIDETKSIMRDASSPGSGADDFDDTVLFEATVPSAVLPPPVLTPMQFSSSTYSSAFDSGPRSPSDRFLANSTPAQPVPQEPFNWPLPLENEAKLIRHFVQHLAHWLDLCDPCRSFETLVPERARNCPMLLNAILSFSATHVSQTQDPQYNQAALEYHLRCIEHVQKSLQNQDDNQEDHFAAAIILRVIEEMEGTRTNFGLGIDHGRVLIGIRSFVKDFVNRDQALKHGSLGAASFWVGLRQEIYRAVMDKKKVEISLEHSLVNKTISMKNGSASGHHDYNLANQAIVHCAKVLNFVFGPREERTFERWKKLHNEGLHWKKHKSASFTPFAVDQDQSKSFPEIWFLRSCHVIGMQHALLAEAFLECNNLRRNNMVDASNRVQELVRQICGIGLGNHSTAPSMFTACMAISAFGEYFTEPRDQLAMLDILRATEKSHARPTEQIQNDMRKKWNWT</sequence>
<evidence type="ECO:0000256" key="7">
    <source>
        <dbReference type="SAM" id="MobiDB-lite"/>
    </source>
</evidence>
<dbReference type="GO" id="GO:0045944">
    <property type="term" value="P:positive regulation of transcription by RNA polymerase II"/>
    <property type="evidence" value="ECO:0007669"/>
    <property type="project" value="TreeGrafter"/>
</dbReference>
<feature type="region of interest" description="Disordered" evidence="7">
    <location>
        <begin position="1"/>
        <end position="38"/>
    </location>
</feature>
<evidence type="ECO:0000256" key="2">
    <source>
        <dbReference type="ARBA" id="ARBA00022833"/>
    </source>
</evidence>
<dbReference type="InterPro" id="IPR036864">
    <property type="entry name" value="Zn2-C6_fun-type_DNA-bd_sf"/>
</dbReference>
<dbReference type="GO" id="GO:0005634">
    <property type="term" value="C:nucleus"/>
    <property type="evidence" value="ECO:0007669"/>
    <property type="project" value="UniProtKB-SubCell"/>
</dbReference>
<feature type="domain" description="Zn(2)-C6 fungal-type" evidence="8">
    <location>
        <begin position="42"/>
        <end position="70"/>
    </location>
</feature>
<keyword evidence="2" id="KW-0862">Zinc</keyword>
<dbReference type="Pfam" id="PF00172">
    <property type="entry name" value="Zn_clus"/>
    <property type="match status" value="1"/>
</dbReference>
<name>A0AAN7BVD2_9PEZI</name>
<evidence type="ECO:0000256" key="3">
    <source>
        <dbReference type="ARBA" id="ARBA00023015"/>
    </source>
</evidence>
<dbReference type="PROSITE" id="PS50048">
    <property type="entry name" value="ZN2_CY6_FUNGAL_2"/>
    <property type="match status" value="1"/>
</dbReference>
<dbReference type="SMART" id="SM00066">
    <property type="entry name" value="GAL4"/>
    <property type="match status" value="1"/>
</dbReference>
<dbReference type="PROSITE" id="PS00463">
    <property type="entry name" value="ZN2_CY6_FUNGAL_1"/>
    <property type="match status" value="1"/>
</dbReference>
<evidence type="ECO:0000259" key="8">
    <source>
        <dbReference type="PROSITE" id="PS50048"/>
    </source>
</evidence>
<keyword evidence="10" id="KW-1185">Reference proteome</keyword>
<evidence type="ECO:0000313" key="10">
    <source>
        <dbReference type="Proteomes" id="UP001301958"/>
    </source>
</evidence>
<evidence type="ECO:0000313" key="9">
    <source>
        <dbReference type="EMBL" id="KAK4230309.1"/>
    </source>
</evidence>
<dbReference type="GO" id="GO:0000976">
    <property type="term" value="F:transcription cis-regulatory region binding"/>
    <property type="evidence" value="ECO:0007669"/>
    <property type="project" value="TreeGrafter"/>
</dbReference>
<dbReference type="SUPFAM" id="SSF57701">
    <property type="entry name" value="Zn2/Cys6 DNA-binding domain"/>
    <property type="match status" value="1"/>
</dbReference>
<dbReference type="CDD" id="cd00067">
    <property type="entry name" value="GAL4"/>
    <property type="match status" value="1"/>
</dbReference>
<dbReference type="Gene3D" id="4.10.240.10">
    <property type="entry name" value="Zn(2)-C6 fungal-type DNA-binding domain"/>
    <property type="match status" value="1"/>
</dbReference>
<dbReference type="PANTHER" id="PTHR37534:SF2">
    <property type="entry name" value="N-ACETYLTRANSFERASE DOMAIN-CONTAINING PROTEIN"/>
    <property type="match status" value="1"/>
</dbReference>
<evidence type="ECO:0000256" key="5">
    <source>
        <dbReference type="ARBA" id="ARBA00023163"/>
    </source>
</evidence>
<proteinExistence type="predicted"/>
<evidence type="ECO:0000256" key="1">
    <source>
        <dbReference type="ARBA" id="ARBA00004123"/>
    </source>
</evidence>
<reference evidence="9" key="1">
    <citation type="journal article" date="2023" name="Mol. Phylogenet. Evol.">
        <title>Genome-scale phylogeny and comparative genomics of the fungal order Sordariales.</title>
        <authorList>
            <person name="Hensen N."/>
            <person name="Bonometti L."/>
            <person name="Westerberg I."/>
            <person name="Brannstrom I.O."/>
            <person name="Guillou S."/>
            <person name="Cros-Aarteil S."/>
            <person name="Calhoun S."/>
            <person name="Haridas S."/>
            <person name="Kuo A."/>
            <person name="Mondo S."/>
            <person name="Pangilinan J."/>
            <person name="Riley R."/>
            <person name="LaButti K."/>
            <person name="Andreopoulos B."/>
            <person name="Lipzen A."/>
            <person name="Chen C."/>
            <person name="Yan M."/>
            <person name="Daum C."/>
            <person name="Ng V."/>
            <person name="Clum A."/>
            <person name="Steindorff A."/>
            <person name="Ohm R.A."/>
            <person name="Martin F."/>
            <person name="Silar P."/>
            <person name="Natvig D.O."/>
            <person name="Lalanne C."/>
            <person name="Gautier V."/>
            <person name="Ament-Velasquez S.L."/>
            <person name="Kruys A."/>
            <person name="Hutchinson M.I."/>
            <person name="Powell A.J."/>
            <person name="Barry K."/>
            <person name="Miller A.N."/>
            <person name="Grigoriev I.V."/>
            <person name="Debuchy R."/>
            <person name="Gladieux P."/>
            <person name="Hiltunen Thoren M."/>
            <person name="Johannesson H."/>
        </authorList>
    </citation>
    <scope>NUCLEOTIDE SEQUENCE</scope>
    <source>
        <strain evidence="9">CBS 990.96</strain>
    </source>
</reference>
<dbReference type="Pfam" id="PF11951">
    <property type="entry name" value="Fungal_trans_2"/>
    <property type="match status" value="1"/>
</dbReference>
<feature type="region of interest" description="Disordered" evidence="7">
    <location>
        <begin position="158"/>
        <end position="187"/>
    </location>
</feature>
<feature type="compositionally biased region" description="Low complexity" evidence="7">
    <location>
        <begin position="1"/>
        <end position="29"/>
    </location>
</feature>